<dbReference type="OrthoDB" id="10314411at2759"/>
<reference evidence="1 2" key="1">
    <citation type="submission" date="2019-03" db="EMBL/GenBank/DDBJ databases">
        <title>Rhodosporidium diobovatum UCD-FST 08-225 genome sequencing, assembly, and annotation.</title>
        <authorList>
            <person name="Fakankun I.U."/>
            <person name="Fristensky B."/>
            <person name="Levin D.B."/>
        </authorList>
    </citation>
    <scope>NUCLEOTIDE SEQUENCE [LARGE SCALE GENOMIC DNA]</scope>
    <source>
        <strain evidence="1 2">UCD-FST 08-225</strain>
    </source>
</reference>
<dbReference type="Proteomes" id="UP000311382">
    <property type="component" value="Unassembled WGS sequence"/>
</dbReference>
<feature type="non-terminal residue" evidence="1">
    <location>
        <position position="1"/>
    </location>
</feature>
<accession>A0A5C5FQ90</accession>
<protein>
    <submittedName>
        <fullName evidence="1">Uncharacterized protein</fullName>
    </submittedName>
</protein>
<comment type="caution">
    <text evidence="1">The sequence shown here is derived from an EMBL/GenBank/DDBJ whole genome shotgun (WGS) entry which is preliminary data.</text>
</comment>
<name>A0A5C5FQ90_9BASI</name>
<dbReference type="AlphaFoldDB" id="A0A5C5FQ90"/>
<dbReference type="EMBL" id="SOZI01000164">
    <property type="protein sequence ID" value="TNY17971.1"/>
    <property type="molecule type" value="Genomic_DNA"/>
</dbReference>
<evidence type="ECO:0000313" key="1">
    <source>
        <dbReference type="EMBL" id="TNY17971.1"/>
    </source>
</evidence>
<evidence type="ECO:0000313" key="2">
    <source>
        <dbReference type="Proteomes" id="UP000311382"/>
    </source>
</evidence>
<organism evidence="1 2">
    <name type="scientific">Rhodotorula diobovata</name>
    <dbReference type="NCBI Taxonomy" id="5288"/>
    <lineage>
        <taxon>Eukaryota</taxon>
        <taxon>Fungi</taxon>
        <taxon>Dikarya</taxon>
        <taxon>Basidiomycota</taxon>
        <taxon>Pucciniomycotina</taxon>
        <taxon>Microbotryomycetes</taxon>
        <taxon>Sporidiobolales</taxon>
        <taxon>Sporidiobolaceae</taxon>
        <taxon>Rhodotorula</taxon>
    </lineage>
</organism>
<gene>
    <name evidence="1" type="ORF">DMC30DRAFT_404422</name>
</gene>
<keyword evidence="2" id="KW-1185">Reference proteome</keyword>
<proteinExistence type="predicted"/>
<sequence length="116" mass="11666">LTSYIGPAASAKAAMDPVDPHTLAFLSRLPLVLAPLPPAAGSLSSAAADKLAALTQGSHSTTRGTSCGACRAQVVGGVNGSLWVERGELWATCGRPAARVARRAGAHGARLAQLVL</sequence>